<keyword evidence="2 10" id="KW-0489">Methyltransferase</keyword>
<feature type="binding site" evidence="12">
    <location>
        <position position="798"/>
    </location>
    <ligand>
        <name>S-adenosyl-L-methionine</name>
        <dbReference type="ChEBI" id="CHEBI:59789"/>
    </ligand>
</feature>
<dbReference type="GO" id="GO:0046653">
    <property type="term" value="P:tetrahydrofolate metabolic process"/>
    <property type="evidence" value="ECO:0007669"/>
    <property type="project" value="TreeGrafter"/>
</dbReference>
<dbReference type="InterPro" id="IPR011822">
    <property type="entry name" value="MetH"/>
</dbReference>
<comment type="function">
    <text evidence="10">Catalyzes the transfer of a methyl group from methyl-cobalamin to homocysteine, yielding enzyme-bound cob(I)alamin and methionine. Subsequently, remethylates the cofactor using methyltetrahydrofolate.</text>
</comment>
<sequence>MTEPTALPAATRASFVNVGERTNVTGSARFRKLIREGDYATALEVAREQVENGAQILDVNMDEGLLDSEAAMVTFLNLMAAEPDIARVPVMVDSSKWSVIEAGLKCVQGKAIVNSISLKEGEAAFLAQARLVRRYGAAVVVMAFDETGQADTLKRKTEISARSFKLLTEEVGFPPEEIIFDPNVFAVATGIEEHDNYGVDFIEATRWIRQNLTGAHVSGGVSNLSFSFRGNEPVRAAMHSVFLYHAIAAGMDMGIVNAGQLPVYDQIDPELRELCEDVVLNRRKDGTERLVEAAPRFKGDGAMARVVDLAWRDLPVEKRLEHALVHGITEFIEQDTEEARLTVARPLHVIEGPLMNGMNVVGDLFGAGKMFLPQVVKSARVMKQAVAWLMPHMEKEKLELGLLDAPSAGRILMATVKGDVHDIGKNIVGVVLQCNNYEVIDLGVMVPAQKILDTARERNVDIIGLSGLITPSLDEMCFVAAEMERQGFDVPLLIGGATTSRVHTAVKIHPNYRAGQAVYVTDASRAVGIASSLLGDKREATVTDIRAEYKRIAEAHARGREDKRRLTLEAARARAPRYDFAALPPVKPAFTGVRAFDAYDLGEIARFIDWTPFFSTWEMKGSYPAILSDDIYGAAARSLFEDAQAMLAQMIAEKWLTARAVIGFWPANAVGDDIELYTDESRTTRRATLHSLRQQIARDTGRANLALSDFVAPKESGIADWVGGFAVTTGIGEEAVAERFARANDDYSKILSQALADRLAEAFAEHLHQRVRREFWGYDPGETLTPRDLIAEKYRGIRPAPGYPAQPDHTEKKTLFELLEAEQNAGIALTESYAMWPGAAVSGLYFSHPESHYFGVGRIDRDQVVDYAARKGMSLAETERWLAPILNYDPVRVDAAAAE</sequence>
<dbReference type="GO" id="GO:0050667">
    <property type="term" value="P:homocysteine metabolic process"/>
    <property type="evidence" value="ECO:0007669"/>
    <property type="project" value="TreeGrafter"/>
</dbReference>
<comment type="pathway">
    <text evidence="10">Amino-acid biosynthesis; L-methionine biosynthesis via de novo pathway; L-methionine from L-homocysteine (MetH route): step 1/1.</text>
</comment>
<evidence type="ECO:0000256" key="8">
    <source>
        <dbReference type="ARBA" id="ARBA00023285"/>
    </source>
</evidence>
<feature type="binding site" evidence="12">
    <location>
        <begin position="853"/>
        <end position="854"/>
    </location>
    <ligand>
        <name>S-adenosyl-L-methionine</name>
        <dbReference type="ChEBI" id="CHEBI:59789"/>
    </ligand>
</feature>
<feature type="binding site" description="axial binding residue" evidence="11">
    <location>
        <position position="421"/>
    </location>
    <ligand>
        <name>methylcob(III)alamin</name>
        <dbReference type="ChEBI" id="CHEBI:28115"/>
    </ligand>
    <ligandPart>
        <name>Co</name>
        <dbReference type="ChEBI" id="CHEBI:27638"/>
    </ligandPart>
</feature>
<keyword evidence="10" id="KW-0028">Amino-acid biosynthesis</keyword>
<dbReference type="PROSITE" id="PS50972">
    <property type="entry name" value="PTERIN_BINDING"/>
    <property type="match status" value="1"/>
</dbReference>
<dbReference type="SUPFAM" id="SSF47644">
    <property type="entry name" value="Methionine synthase domain"/>
    <property type="match status" value="1"/>
</dbReference>
<evidence type="ECO:0000313" key="17">
    <source>
        <dbReference type="EMBL" id="MBH0236310.1"/>
    </source>
</evidence>
<reference evidence="17" key="1">
    <citation type="submission" date="2020-12" db="EMBL/GenBank/DDBJ databases">
        <title>Methylobrevis albus sp. nov., isolated from fresh water lack sediment.</title>
        <authorList>
            <person name="Zou Q."/>
        </authorList>
    </citation>
    <scope>NUCLEOTIDE SEQUENCE</scope>
    <source>
        <strain evidence="17">L22</strain>
    </source>
</reference>
<feature type="binding site" evidence="12">
    <location>
        <position position="470"/>
    </location>
    <ligand>
        <name>methylcob(III)alamin</name>
        <dbReference type="ChEBI" id="CHEBI:28115"/>
    </ligand>
</feature>
<dbReference type="PROSITE" id="PS50974">
    <property type="entry name" value="ADOMET_ACTIVATION"/>
    <property type="match status" value="1"/>
</dbReference>
<comment type="similarity">
    <text evidence="1">Belongs to the vitamin-B12 dependent methionine synthase family.</text>
</comment>
<dbReference type="GO" id="GO:0008705">
    <property type="term" value="F:methionine synthase activity"/>
    <property type="evidence" value="ECO:0007669"/>
    <property type="project" value="UniProtKB-UniRule"/>
</dbReference>
<evidence type="ECO:0000256" key="4">
    <source>
        <dbReference type="ARBA" id="ARBA00022679"/>
    </source>
</evidence>
<dbReference type="GO" id="GO:0008270">
    <property type="term" value="F:zinc ion binding"/>
    <property type="evidence" value="ECO:0007669"/>
    <property type="project" value="UniProtKB-UniRule"/>
</dbReference>
<feature type="binding site" evidence="12">
    <location>
        <position position="523"/>
    </location>
    <ligand>
        <name>methylcob(III)alamin</name>
        <dbReference type="ChEBI" id="CHEBI:28115"/>
    </ligand>
</feature>
<dbReference type="InterPro" id="IPR011005">
    <property type="entry name" value="Dihydropteroate_synth-like_sf"/>
</dbReference>
<dbReference type="GO" id="GO:0032259">
    <property type="term" value="P:methylation"/>
    <property type="evidence" value="ECO:0007669"/>
    <property type="project" value="UniProtKB-KW"/>
</dbReference>
<feature type="binding site" evidence="12">
    <location>
        <position position="466"/>
    </location>
    <ligand>
        <name>methylcob(III)alamin</name>
        <dbReference type="ChEBI" id="CHEBI:28115"/>
    </ligand>
</feature>
<feature type="domain" description="B12-binding" evidence="15">
    <location>
        <begin position="408"/>
        <end position="544"/>
    </location>
</feature>
<evidence type="ECO:0000256" key="11">
    <source>
        <dbReference type="PIRSR" id="PIRSR000381-1"/>
    </source>
</evidence>
<evidence type="ECO:0000256" key="5">
    <source>
        <dbReference type="ARBA" id="ARBA00022691"/>
    </source>
</evidence>
<feature type="binding site" evidence="12">
    <location>
        <begin position="418"/>
        <end position="422"/>
    </location>
    <ligand>
        <name>methylcob(III)alamin</name>
        <dbReference type="ChEBI" id="CHEBI:28115"/>
    </ligand>
</feature>
<dbReference type="SUPFAM" id="SSF56507">
    <property type="entry name" value="Methionine synthase activation domain-like"/>
    <property type="match status" value="1"/>
</dbReference>
<evidence type="ECO:0000256" key="12">
    <source>
        <dbReference type="PIRSR" id="PIRSR000381-2"/>
    </source>
</evidence>
<comment type="domain">
    <text evidence="10">Modular enzyme with four functionally distinct domains. The isolated Hcy-binding domain catalyzes methyl transfer from free methylcobalamin to homocysteine. The Hcy-binding domain in association with the pterin-binding domain catalyzes the methylation of cob(I)alamin by methyltetrahydrofolate and the methylation of homocysteine. The B12-binding domain binds the cofactor. The AdoMet activation domain binds S-adenosyl-L-methionine. Under aerobic conditions cob(I)alamin can be converted to inactive cob(II)alamin. Reductive methylation by S-adenosyl-L-methionine and flavodoxin regenerates methylcobalamin.</text>
</comment>
<dbReference type="InterPro" id="IPR000489">
    <property type="entry name" value="Pterin-binding_dom"/>
</dbReference>
<dbReference type="InterPro" id="IPR037010">
    <property type="entry name" value="VitB12-dep_Met_synth_activ_sf"/>
</dbReference>
<feature type="domain" description="B12-binding N-terminal" evidence="16">
    <location>
        <begin position="307"/>
        <end position="401"/>
    </location>
</feature>
<dbReference type="EC" id="2.1.1.13" evidence="9 10"/>
<organism evidence="17 18">
    <name type="scientific">Methylobrevis albus</name>
    <dbReference type="NCBI Taxonomy" id="2793297"/>
    <lineage>
        <taxon>Bacteria</taxon>
        <taxon>Pseudomonadati</taxon>
        <taxon>Pseudomonadota</taxon>
        <taxon>Alphaproteobacteria</taxon>
        <taxon>Hyphomicrobiales</taxon>
        <taxon>Pleomorphomonadaceae</taxon>
        <taxon>Methylobrevis</taxon>
    </lineage>
</organism>
<keyword evidence="7" id="KW-0677">Repeat</keyword>
<dbReference type="InterPro" id="IPR036594">
    <property type="entry name" value="Meth_synthase_dom"/>
</dbReference>
<comment type="catalytic activity">
    <reaction evidence="10">
        <text>(6S)-5-methyl-5,6,7,8-tetrahydrofolate + L-homocysteine = (6S)-5,6,7,8-tetrahydrofolate + L-methionine</text>
        <dbReference type="Rhea" id="RHEA:11172"/>
        <dbReference type="ChEBI" id="CHEBI:18608"/>
        <dbReference type="ChEBI" id="CHEBI:57453"/>
        <dbReference type="ChEBI" id="CHEBI:57844"/>
        <dbReference type="ChEBI" id="CHEBI:58199"/>
        <dbReference type="EC" id="2.1.1.13"/>
    </reaction>
</comment>
<dbReference type="InterPro" id="IPR006158">
    <property type="entry name" value="Cobalamin-bd"/>
</dbReference>
<dbReference type="GO" id="GO:0031419">
    <property type="term" value="F:cobalamin binding"/>
    <property type="evidence" value="ECO:0007669"/>
    <property type="project" value="UniProtKB-UniRule"/>
</dbReference>
<keyword evidence="4 10" id="KW-0808">Transferase</keyword>
<keyword evidence="5 10" id="KW-0949">S-adenosyl-L-methionine</keyword>
<dbReference type="InterPro" id="IPR036724">
    <property type="entry name" value="Cobalamin-bd_sf"/>
</dbReference>
<dbReference type="SMART" id="SM01018">
    <property type="entry name" value="B12-binding_2"/>
    <property type="match status" value="1"/>
</dbReference>
<dbReference type="InterPro" id="IPR003759">
    <property type="entry name" value="Cbl-bd_cap"/>
</dbReference>
<dbReference type="Gene3D" id="3.40.50.280">
    <property type="entry name" value="Cobalamin-binding domain"/>
    <property type="match status" value="1"/>
</dbReference>
<evidence type="ECO:0000313" key="18">
    <source>
        <dbReference type="Proteomes" id="UP000631694"/>
    </source>
</evidence>
<dbReference type="Pfam" id="PF00809">
    <property type="entry name" value="Pterin_bind"/>
    <property type="match status" value="1"/>
</dbReference>
<dbReference type="Proteomes" id="UP000631694">
    <property type="component" value="Unassembled WGS sequence"/>
</dbReference>
<dbReference type="SUPFAM" id="SSF52242">
    <property type="entry name" value="Cobalamin (vitamin B12)-binding domain"/>
    <property type="match status" value="1"/>
</dbReference>
<evidence type="ECO:0000256" key="9">
    <source>
        <dbReference type="NCBIfam" id="TIGR02082"/>
    </source>
</evidence>
<dbReference type="GO" id="GO:0005829">
    <property type="term" value="C:cytosol"/>
    <property type="evidence" value="ECO:0007669"/>
    <property type="project" value="TreeGrafter"/>
</dbReference>
<dbReference type="InterPro" id="IPR050554">
    <property type="entry name" value="Met_Synthase/Corrinoid"/>
</dbReference>
<evidence type="ECO:0000259" key="14">
    <source>
        <dbReference type="PROSITE" id="PS50974"/>
    </source>
</evidence>
<dbReference type="InterPro" id="IPR033706">
    <property type="entry name" value="Met_synthase_B12-bd"/>
</dbReference>
<feature type="binding site" evidence="12">
    <location>
        <position position="609"/>
    </location>
    <ligand>
        <name>S-adenosyl-L-methionine</name>
        <dbReference type="ChEBI" id="CHEBI:59789"/>
    </ligand>
</feature>
<dbReference type="PROSITE" id="PS51332">
    <property type="entry name" value="B12_BINDING"/>
    <property type="match status" value="1"/>
</dbReference>
<evidence type="ECO:0000259" key="15">
    <source>
        <dbReference type="PROSITE" id="PS51332"/>
    </source>
</evidence>
<accession>A0A931HYA9</accession>
<dbReference type="FunFam" id="3.20.20.20:FF:000002">
    <property type="entry name" value="Methionine synthase"/>
    <property type="match status" value="1"/>
</dbReference>
<dbReference type="PIRSF" id="PIRSF000381">
    <property type="entry name" value="MetH"/>
    <property type="match status" value="1"/>
</dbReference>
<dbReference type="Gene3D" id="1.10.1240.10">
    <property type="entry name" value="Methionine synthase domain"/>
    <property type="match status" value="1"/>
</dbReference>
<dbReference type="Pfam" id="PF02607">
    <property type="entry name" value="B12-binding_2"/>
    <property type="match status" value="1"/>
</dbReference>
<dbReference type="CDD" id="cd02069">
    <property type="entry name" value="methionine_synthase_B12_BD"/>
    <property type="match status" value="1"/>
</dbReference>
<keyword evidence="18" id="KW-1185">Reference proteome</keyword>
<dbReference type="PANTHER" id="PTHR45833">
    <property type="entry name" value="METHIONINE SYNTHASE"/>
    <property type="match status" value="1"/>
</dbReference>
<feature type="binding site" evidence="12">
    <location>
        <position position="351"/>
    </location>
    <ligand>
        <name>methylcob(III)alamin</name>
        <dbReference type="ChEBI" id="CHEBI:28115"/>
    </ligand>
</feature>
<dbReference type="Gene3D" id="3.10.196.10">
    <property type="entry name" value="Vitamin B12-dependent methionine synthase, activation domain"/>
    <property type="match status" value="1"/>
</dbReference>
<feature type="domain" description="AdoMet activation" evidence="14">
    <location>
        <begin position="559"/>
        <end position="891"/>
    </location>
</feature>
<keyword evidence="10" id="KW-0862">Zinc</keyword>
<evidence type="ECO:0000256" key="1">
    <source>
        <dbReference type="ARBA" id="ARBA00010398"/>
    </source>
</evidence>
<keyword evidence="3 10" id="KW-0846">Cobalamin</keyword>
<dbReference type="CDD" id="cd00740">
    <property type="entry name" value="MeTr"/>
    <property type="match status" value="1"/>
</dbReference>
<dbReference type="InterPro" id="IPR004223">
    <property type="entry name" value="VitB12-dep_Met_synth_activ_dom"/>
</dbReference>
<evidence type="ECO:0000256" key="6">
    <source>
        <dbReference type="ARBA" id="ARBA00022723"/>
    </source>
</evidence>
<evidence type="ECO:0000259" key="16">
    <source>
        <dbReference type="PROSITE" id="PS51337"/>
    </source>
</evidence>
<dbReference type="SUPFAM" id="SSF51717">
    <property type="entry name" value="Dihydropteroate synthetase-like"/>
    <property type="match status" value="1"/>
</dbReference>
<evidence type="ECO:0000256" key="2">
    <source>
        <dbReference type="ARBA" id="ARBA00022603"/>
    </source>
</evidence>
<dbReference type="Pfam" id="PF02310">
    <property type="entry name" value="B12-binding"/>
    <property type="match status" value="1"/>
</dbReference>
<comment type="cofactor">
    <cofactor evidence="10">
        <name>Zn(2+)</name>
        <dbReference type="ChEBI" id="CHEBI:29105"/>
    </cofactor>
</comment>
<dbReference type="EMBL" id="JADZLT010000036">
    <property type="protein sequence ID" value="MBH0236310.1"/>
    <property type="molecule type" value="Genomic_DNA"/>
</dbReference>
<dbReference type="FunFam" id="3.40.50.280:FF:000001">
    <property type="entry name" value="Methionine synthase"/>
    <property type="match status" value="1"/>
</dbReference>
<dbReference type="Pfam" id="PF02965">
    <property type="entry name" value="Met_synt_B12"/>
    <property type="match status" value="1"/>
</dbReference>
<evidence type="ECO:0000256" key="3">
    <source>
        <dbReference type="ARBA" id="ARBA00022628"/>
    </source>
</evidence>
<gene>
    <name evidence="17" type="primary">metH</name>
    <name evidence="17" type="ORF">I5731_00610</name>
</gene>
<evidence type="ECO:0000256" key="10">
    <source>
        <dbReference type="PIRNR" id="PIRNR000381"/>
    </source>
</evidence>
<comment type="cofactor">
    <cofactor evidence="10 11">
        <name>methylcob(III)alamin</name>
        <dbReference type="ChEBI" id="CHEBI:28115"/>
    </cofactor>
</comment>
<dbReference type="NCBIfam" id="TIGR02082">
    <property type="entry name" value="metH"/>
    <property type="match status" value="1"/>
</dbReference>
<dbReference type="AlphaFoldDB" id="A0A931HYA9"/>
<name>A0A931HYA9_9HYPH</name>
<evidence type="ECO:0000259" key="13">
    <source>
        <dbReference type="PROSITE" id="PS50972"/>
    </source>
</evidence>
<comment type="caution">
    <text evidence="17">The sequence shown here is derived from an EMBL/GenBank/DDBJ whole genome shotgun (WGS) entry which is preliminary data.</text>
</comment>
<dbReference type="PROSITE" id="PS51337">
    <property type="entry name" value="B12_BINDING_NTER"/>
    <property type="match status" value="1"/>
</dbReference>
<dbReference type="NCBIfam" id="NF007024">
    <property type="entry name" value="PRK09490.1"/>
    <property type="match status" value="1"/>
</dbReference>
<keyword evidence="8 10" id="KW-0170">Cobalt</keyword>
<protein>
    <recommendedName>
        <fullName evidence="9 10">Methionine synthase</fullName>
        <ecNumber evidence="9 10">2.1.1.13</ecNumber>
    </recommendedName>
    <alternativeName>
        <fullName evidence="10">5-methyltetrahydrofolate--homocysteine methyltransferase</fullName>
    </alternativeName>
</protein>
<dbReference type="PANTHER" id="PTHR45833:SF1">
    <property type="entry name" value="METHIONINE SYNTHASE"/>
    <property type="match status" value="1"/>
</dbReference>
<dbReference type="Gene3D" id="3.20.20.20">
    <property type="entry name" value="Dihydropteroate synthase-like"/>
    <property type="match status" value="1"/>
</dbReference>
<proteinExistence type="inferred from homology"/>
<feature type="domain" description="Pterin-binding" evidence="13">
    <location>
        <begin position="15"/>
        <end position="276"/>
    </location>
</feature>
<dbReference type="Gene3D" id="1.10.288.10">
    <property type="entry name" value="Cobalamin-dependent Methionine Synthase, domain 2"/>
    <property type="match status" value="1"/>
</dbReference>
<evidence type="ECO:0000256" key="7">
    <source>
        <dbReference type="ARBA" id="ARBA00022737"/>
    </source>
</evidence>
<keyword evidence="6 10" id="KW-0479">Metal-binding</keyword>
<keyword evidence="10" id="KW-0486">Methionine biosynthesis</keyword>
<dbReference type="FunFam" id="1.10.1240.10:FF:000001">
    <property type="entry name" value="Methionine synthase"/>
    <property type="match status" value="1"/>
</dbReference>